<gene>
    <name evidence="4" type="ORF">JNB85_03485</name>
</gene>
<dbReference type="Gene3D" id="3.30.2310.20">
    <property type="entry name" value="RelE-like"/>
    <property type="match status" value="1"/>
</dbReference>
<dbReference type="Pfam" id="PF05016">
    <property type="entry name" value="ParE_toxin"/>
    <property type="match status" value="1"/>
</dbReference>
<dbReference type="InterPro" id="IPR051803">
    <property type="entry name" value="TA_system_RelE-like_toxin"/>
</dbReference>
<dbReference type="PANTHER" id="PTHR33755:SF9">
    <property type="entry name" value="TOXIN PARE1"/>
    <property type="match status" value="1"/>
</dbReference>
<sequence length="103" mass="11712">MKGHVLSKAAVADLDDIWDYTFDNWGQEQAERYIDDIRNACEGLGSGARSGRPIDDLWPGVFKLAVNSHFLFYRVLQDGRTGIVRILHKRMDVEARLGETPLH</sequence>
<comment type="caution">
    <text evidence="4">The sequence shown here is derived from an EMBL/GenBank/DDBJ whole genome shotgun (WGS) entry which is preliminary data.</text>
</comment>
<evidence type="ECO:0000256" key="1">
    <source>
        <dbReference type="ARBA" id="ARBA00006226"/>
    </source>
</evidence>
<comment type="similarity">
    <text evidence="1 3">Belongs to the RelE toxin family.</text>
</comment>
<dbReference type="InterPro" id="IPR035093">
    <property type="entry name" value="RelE/ParE_toxin_dom_sf"/>
</dbReference>
<dbReference type="EMBL" id="JAEUAK010000001">
    <property type="protein sequence ID" value="MBW9051476.1"/>
    <property type="molecule type" value="Genomic_DNA"/>
</dbReference>
<dbReference type="RefSeq" id="WP_220332985.1">
    <property type="nucleotide sequence ID" value="NZ_JAEUAK010000001.1"/>
</dbReference>
<organism evidence="4 5">
    <name type="scientific">Rhizobium mesosinicum</name>
    <dbReference type="NCBI Taxonomy" id="335017"/>
    <lineage>
        <taxon>Bacteria</taxon>
        <taxon>Pseudomonadati</taxon>
        <taxon>Pseudomonadota</taxon>
        <taxon>Alphaproteobacteria</taxon>
        <taxon>Hyphomicrobiales</taxon>
        <taxon>Rhizobiaceae</taxon>
        <taxon>Rhizobium/Agrobacterium group</taxon>
        <taxon>Rhizobium</taxon>
    </lineage>
</organism>
<dbReference type="Proteomes" id="UP000717752">
    <property type="component" value="Unassembled WGS sequence"/>
</dbReference>
<evidence type="ECO:0000256" key="3">
    <source>
        <dbReference type="PIRNR" id="PIRNR029218"/>
    </source>
</evidence>
<dbReference type="PIRSF" id="PIRSF029218">
    <property type="entry name" value="ParE"/>
    <property type="match status" value="1"/>
</dbReference>
<name>A0ABS7GP94_9HYPH</name>
<dbReference type="InterPro" id="IPR007712">
    <property type="entry name" value="RelE/ParE_toxin"/>
</dbReference>
<evidence type="ECO:0000313" key="4">
    <source>
        <dbReference type="EMBL" id="MBW9051476.1"/>
    </source>
</evidence>
<dbReference type="PANTHER" id="PTHR33755">
    <property type="entry name" value="TOXIN PARE1-RELATED"/>
    <property type="match status" value="1"/>
</dbReference>
<keyword evidence="2" id="KW-1277">Toxin-antitoxin system</keyword>
<evidence type="ECO:0000313" key="5">
    <source>
        <dbReference type="Proteomes" id="UP000717752"/>
    </source>
</evidence>
<protein>
    <recommendedName>
        <fullName evidence="3">Toxin</fullName>
    </recommendedName>
</protein>
<reference evidence="4 5" key="1">
    <citation type="journal article" date="2021" name="MBio">
        <title>Poor Competitiveness of Bradyrhizobium in Pigeon Pea Root Colonization in Indian Soils.</title>
        <authorList>
            <person name="Chalasani D."/>
            <person name="Basu A."/>
            <person name="Pullabhotla S.V.S.R.N."/>
            <person name="Jorrin B."/>
            <person name="Neal A.L."/>
            <person name="Poole P.S."/>
            <person name="Podile A.R."/>
            <person name="Tkacz A."/>
        </authorList>
    </citation>
    <scope>NUCLEOTIDE SEQUENCE [LARGE SCALE GENOMIC DNA]</scope>
    <source>
        <strain evidence="4 5">HU56</strain>
    </source>
</reference>
<evidence type="ECO:0000256" key="2">
    <source>
        <dbReference type="ARBA" id="ARBA00022649"/>
    </source>
</evidence>
<proteinExistence type="inferred from homology"/>
<keyword evidence="5" id="KW-1185">Reference proteome</keyword>
<accession>A0ABS7GP94</accession>
<dbReference type="InterPro" id="IPR028344">
    <property type="entry name" value="ParE1/4"/>
</dbReference>